<accession>A0A0F9V9Y9</accession>
<name>A0A0F9V9Y9_9ZZZZ</name>
<proteinExistence type="predicted"/>
<sequence>MEVKKINGRKYLEIEESRLLARKIIGTYVGEDGRTYMKVKWFLCDEGINIGSVADPNKKIVSLRYESPQENPLSDLLGGLFGGRK</sequence>
<reference evidence="1" key="1">
    <citation type="journal article" date="2015" name="Nature">
        <title>Complex archaea that bridge the gap between prokaryotes and eukaryotes.</title>
        <authorList>
            <person name="Spang A."/>
            <person name="Saw J.H."/>
            <person name="Jorgensen S.L."/>
            <person name="Zaremba-Niedzwiedzka K."/>
            <person name="Martijn J."/>
            <person name="Lind A.E."/>
            <person name="van Eijk R."/>
            <person name="Schleper C."/>
            <person name="Guy L."/>
            <person name="Ettema T.J."/>
        </authorList>
    </citation>
    <scope>NUCLEOTIDE SEQUENCE</scope>
</reference>
<dbReference type="EMBL" id="LAZR01000616">
    <property type="protein sequence ID" value="KKN62663.1"/>
    <property type="molecule type" value="Genomic_DNA"/>
</dbReference>
<protein>
    <submittedName>
        <fullName evidence="1">Uncharacterized protein</fullName>
    </submittedName>
</protein>
<organism evidence="1">
    <name type="scientific">marine sediment metagenome</name>
    <dbReference type="NCBI Taxonomy" id="412755"/>
    <lineage>
        <taxon>unclassified sequences</taxon>
        <taxon>metagenomes</taxon>
        <taxon>ecological metagenomes</taxon>
    </lineage>
</organism>
<evidence type="ECO:0000313" key="1">
    <source>
        <dbReference type="EMBL" id="KKN62663.1"/>
    </source>
</evidence>
<gene>
    <name evidence="1" type="ORF">LCGC14_0509240</name>
</gene>
<dbReference type="AlphaFoldDB" id="A0A0F9V9Y9"/>
<comment type="caution">
    <text evidence="1">The sequence shown here is derived from an EMBL/GenBank/DDBJ whole genome shotgun (WGS) entry which is preliminary data.</text>
</comment>